<dbReference type="InterPro" id="IPR023753">
    <property type="entry name" value="FAD/NAD-binding_dom"/>
</dbReference>
<gene>
    <name evidence="6" type="ORF">KF707C_19860</name>
</gene>
<evidence type="ECO:0000256" key="3">
    <source>
        <dbReference type="ARBA" id="ARBA00022630"/>
    </source>
</evidence>
<evidence type="ECO:0000259" key="5">
    <source>
        <dbReference type="Pfam" id="PF07992"/>
    </source>
</evidence>
<keyword evidence="4" id="KW-0274">FAD</keyword>
<comment type="similarity">
    <text evidence="2">Belongs to the FAD-dependent oxidoreductase family.</text>
</comment>
<dbReference type="EC" id="1.7.1.4" evidence="6"/>
<dbReference type="KEGG" id="pfuw:KF707C_19860"/>
<organism evidence="6 7">
    <name type="scientific">Metapseudomonas furukawaii</name>
    <name type="common">Pseudomonas furukawaii</name>
    <dbReference type="NCBI Taxonomy" id="1149133"/>
    <lineage>
        <taxon>Bacteria</taxon>
        <taxon>Pseudomonadati</taxon>
        <taxon>Pseudomonadota</taxon>
        <taxon>Gammaproteobacteria</taxon>
        <taxon>Pseudomonadales</taxon>
        <taxon>Pseudomonadaceae</taxon>
        <taxon>Metapseudomonas</taxon>
    </lineage>
</organism>
<proteinExistence type="inferred from homology"/>
<dbReference type="PRINTS" id="PR00411">
    <property type="entry name" value="PNDRDTASEI"/>
</dbReference>
<accession>A0AAD1C155</accession>
<reference evidence="7" key="1">
    <citation type="submission" date="2015-05" db="EMBL/GenBank/DDBJ databases">
        <title>Draft genome sequencing of a biphenyl-degrading bacterium, Pseudomonas balearica KF707 (=NBRC110670).</title>
        <authorList>
            <person name="Kimura N."/>
            <person name="Hirose J."/>
            <person name="Watanabe T."/>
            <person name="Suenaga H."/>
            <person name="Fujihara H."/>
            <person name="Noguchi M."/>
            <person name="Hashimoto M."/>
            <person name="Shimodaira J."/>
            <person name="Tsuchikane K."/>
            <person name="Hosoyama A."/>
            <person name="Yamazoe A."/>
            <person name="Fujita N."/>
            <person name="Furukawa K."/>
        </authorList>
    </citation>
    <scope>NUCLEOTIDE SEQUENCE [LARGE SCALE GENOMIC DNA]</scope>
    <source>
        <strain evidence="7">DSM 10086 / NBRC 110670 / KF707</strain>
    </source>
</reference>
<evidence type="ECO:0000256" key="4">
    <source>
        <dbReference type="ARBA" id="ARBA00022827"/>
    </source>
</evidence>
<evidence type="ECO:0000313" key="7">
    <source>
        <dbReference type="Proteomes" id="UP000218554"/>
    </source>
</evidence>
<dbReference type="Proteomes" id="UP000218554">
    <property type="component" value="Chromosome"/>
</dbReference>
<name>A0AAD1C155_METFU</name>
<keyword evidence="7" id="KW-1185">Reference proteome</keyword>
<dbReference type="EMBL" id="AP014862">
    <property type="protein sequence ID" value="BAU73674.1"/>
    <property type="molecule type" value="Genomic_DNA"/>
</dbReference>
<sequence length="366" mass="39289">MNKPRLVVIGNGMAGVRTLEEVLRLAPDHYRITVFGAEPHPNYNRALLSPVLAGEQSFEEIILNDLAWYTDNGIELLLGRNVVKIDRQRRQVIAEDGTCAGYDRLVIATGSTPSRLSIPGNRLDGVVGYRDIAGARAMIETARSHSHAVVIGGGLLGLEAANGLKQRGMDVTVVHLAEWLLEKQLERPAGEKLLRALQARGIRFRLGTATEELIDNGDGRVCAVQLQGGEIITADLVVMAAGITPNTALAEAAGLPCRHGILVDDTLQTYDPRIYAIGECANHRGISYGLVAPVMEQAKVCANHLAMLGFARYLGSPAETRLKLAGIEMLGVGDAPHPGQVQGMPGACPLHEWQIELASGEVVAWT</sequence>
<keyword evidence="6" id="KW-0560">Oxidoreductase</keyword>
<dbReference type="Gene3D" id="3.50.50.60">
    <property type="entry name" value="FAD/NAD(P)-binding domain"/>
    <property type="match status" value="2"/>
</dbReference>
<dbReference type="AlphaFoldDB" id="A0AAD1C155"/>
<comment type="cofactor">
    <cofactor evidence="1">
        <name>FAD</name>
        <dbReference type="ChEBI" id="CHEBI:57692"/>
    </cofactor>
</comment>
<evidence type="ECO:0000256" key="2">
    <source>
        <dbReference type="ARBA" id="ARBA00006442"/>
    </source>
</evidence>
<dbReference type="InterPro" id="IPR050260">
    <property type="entry name" value="FAD-bd_OxRdtase"/>
</dbReference>
<feature type="domain" description="FAD/NAD(P)-binding" evidence="5">
    <location>
        <begin position="5"/>
        <end position="298"/>
    </location>
</feature>
<dbReference type="InterPro" id="IPR036188">
    <property type="entry name" value="FAD/NAD-bd_sf"/>
</dbReference>
<dbReference type="Pfam" id="PF07992">
    <property type="entry name" value="Pyr_redox_2"/>
    <property type="match status" value="1"/>
</dbReference>
<dbReference type="SUPFAM" id="SSF51905">
    <property type="entry name" value="FAD/NAD(P)-binding domain"/>
    <property type="match status" value="1"/>
</dbReference>
<keyword evidence="3" id="KW-0285">Flavoprotein</keyword>
<reference evidence="6 7" key="2">
    <citation type="journal article" date="2017" name="Int. J. Syst. Evol. Microbiol.">
        <title>Pseudomonas furukawaii sp. nov., a polychlorinated biphenyl-degrading bacterium isolated from biphenyl-contaminated soil in Japan.</title>
        <authorList>
            <person name="Kimura N."/>
            <person name="Watanabe T."/>
            <person name="Suenaga H."/>
            <person name="Fujihara H."/>
            <person name="Futagami T."/>
            <person name="Goto M."/>
            <person name="Hanada S."/>
            <person name="Hirose J."/>
        </authorList>
    </citation>
    <scope>NUCLEOTIDE SEQUENCE [LARGE SCALE GENOMIC DNA]</scope>
    <source>
        <strain evidence="7">DSM 10086 / NBRC 110670 / KF707</strain>
    </source>
</reference>
<evidence type="ECO:0000313" key="6">
    <source>
        <dbReference type="EMBL" id="BAU73674.1"/>
    </source>
</evidence>
<dbReference type="PANTHER" id="PTHR43429:SF3">
    <property type="entry name" value="NITRITE REDUCTASE [NAD(P)H]"/>
    <property type="match status" value="1"/>
</dbReference>
<evidence type="ECO:0000256" key="1">
    <source>
        <dbReference type="ARBA" id="ARBA00001974"/>
    </source>
</evidence>
<dbReference type="PANTHER" id="PTHR43429">
    <property type="entry name" value="PYRIDINE NUCLEOTIDE-DISULFIDE OXIDOREDUCTASE DOMAIN-CONTAINING"/>
    <property type="match status" value="1"/>
</dbReference>
<dbReference type="PRINTS" id="PR00368">
    <property type="entry name" value="FADPNR"/>
</dbReference>
<dbReference type="GO" id="GO:0008942">
    <property type="term" value="F:nitrite reductase [NAD(P)H] activity"/>
    <property type="evidence" value="ECO:0007669"/>
    <property type="project" value="UniProtKB-EC"/>
</dbReference>
<protein>
    <submittedName>
        <fullName evidence="6">Nitrite reductase [NAD(P)H] large subunit</fullName>
        <ecNumber evidence="6">1.7.1.4</ecNumber>
    </submittedName>
</protein>